<dbReference type="Proteomes" id="UP000035661">
    <property type="component" value="Chromosome"/>
</dbReference>
<dbReference type="GO" id="GO:0000287">
    <property type="term" value="F:magnesium ion binding"/>
    <property type="evidence" value="ECO:0007669"/>
    <property type="project" value="TreeGrafter"/>
</dbReference>
<evidence type="ECO:0000313" key="6">
    <source>
        <dbReference type="EMBL" id="AKM54588.1"/>
    </source>
</evidence>
<keyword evidence="6" id="KW-0328">Glycosyltransferase</keyword>
<dbReference type="InterPro" id="IPR029057">
    <property type="entry name" value="PRTase-like"/>
</dbReference>
<dbReference type="CDD" id="cd06223">
    <property type="entry name" value="PRTases_typeI"/>
    <property type="match status" value="1"/>
</dbReference>
<protein>
    <recommendedName>
        <fullName evidence="2">Hypoxanthine-guanine phosphoribosyltransferase</fullName>
    </recommendedName>
</protein>
<gene>
    <name evidence="6" type="primary">hprT</name>
    <name evidence="6" type="ORF">SERIO_v1c10320</name>
</gene>
<dbReference type="Pfam" id="PF00156">
    <property type="entry name" value="Pribosyltran"/>
    <property type="match status" value="1"/>
</dbReference>
<dbReference type="Gene3D" id="3.40.50.2020">
    <property type="match status" value="1"/>
</dbReference>
<dbReference type="KEGG" id="seri:SERIO_v1c10320"/>
<dbReference type="AlphaFoldDB" id="A0A0H3XI96"/>
<dbReference type="GO" id="GO:0046100">
    <property type="term" value="P:hypoxanthine metabolic process"/>
    <property type="evidence" value="ECO:0007669"/>
    <property type="project" value="TreeGrafter"/>
</dbReference>
<dbReference type="SUPFAM" id="SSF53271">
    <property type="entry name" value="PRTase-like"/>
    <property type="match status" value="1"/>
</dbReference>
<comment type="catalytic activity">
    <reaction evidence="3">
        <text>GMP + diphosphate = guanine + 5-phospho-alpha-D-ribose 1-diphosphate</text>
        <dbReference type="Rhea" id="RHEA:25424"/>
        <dbReference type="ChEBI" id="CHEBI:16235"/>
        <dbReference type="ChEBI" id="CHEBI:33019"/>
        <dbReference type="ChEBI" id="CHEBI:58017"/>
        <dbReference type="ChEBI" id="CHEBI:58115"/>
        <dbReference type="EC" id="2.4.2.8"/>
    </reaction>
    <physiologicalReaction direction="right-to-left" evidence="3">
        <dbReference type="Rhea" id="RHEA:25426"/>
    </physiologicalReaction>
</comment>
<dbReference type="PANTHER" id="PTHR43340">
    <property type="entry name" value="HYPOXANTHINE-GUANINE PHOSPHORIBOSYLTRANSFERASE"/>
    <property type="match status" value="1"/>
</dbReference>
<dbReference type="RefSeq" id="WP_047791781.1">
    <property type="nucleotide sequence ID" value="NZ_CP011856.1"/>
</dbReference>
<dbReference type="GO" id="GO:0032264">
    <property type="term" value="P:IMP salvage"/>
    <property type="evidence" value="ECO:0007669"/>
    <property type="project" value="TreeGrafter"/>
</dbReference>
<sequence length="174" mass="20011">MNTDKLELYISEAEIQEKIKEYAQKLNAIYQGKTLHCVGIMNGALFFMSDLLRNLDTFIVLDTISVSSYLDGKSTDEIVFNKHIAKTITGQDVLLIEDIIDTGKTLDVVVEELKKMKPASLRIVCLADKPDCHPKPRFEYDYLFALKNEFVVGYGFDYNDKYRQLKSIYIYKGE</sequence>
<dbReference type="InterPro" id="IPR000836">
    <property type="entry name" value="PRTase_dom"/>
</dbReference>
<proteinExistence type="predicted"/>
<dbReference type="PATRIC" id="fig|743698.3.peg.1042"/>
<organism evidence="6 7">
    <name type="scientific">Spiroplasma eriocheiris</name>
    <dbReference type="NCBI Taxonomy" id="315358"/>
    <lineage>
        <taxon>Bacteria</taxon>
        <taxon>Bacillati</taxon>
        <taxon>Mycoplasmatota</taxon>
        <taxon>Mollicutes</taxon>
        <taxon>Entomoplasmatales</taxon>
        <taxon>Spiroplasmataceae</taxon>
        <taxon>Spiroplasma</taxon>
    </lineage>
</organism>
<evidence type="ECO:0000256" key="1">
    <source>
        <dbReference type="ARBA" id="ARBA00004676"/>
    </source>
</evidence>
<comment type="pathway">
    <text evidence="1">Purine metabolism; GMP biosynthesis via salvage pathway; GMP from guanine: step 1/1.</text>
</comment>
<keyword evidence="7" id="KW-1185">Reference proteome</keyword>
<evidence type="ECO:0000259" key="5">
    <source>
        <dbReference type="Pfam" id="PF00156"/>
    </source>
</evidence>
<evidence type="ECO:0000313" key="7">
    <source>
        <dbReference type="Proteomes" id="UP000035661"/>
    </source>
</evidence>
<reference evidence="6 7" key="1">
    <citation type="journal article" date="2015" name="Genome Biol. Evol.">
        <title>Found and Lost: The Fates of Horizontally Acquired Genes in Arthropod-Symbiotic Spiroplasma.</title>
        <authorList>
            <person name="Lo W.S."/>
            <person name="Gasparich G.E."/>
            <person name="Kuo C.H."/>
        </authorList>
    </citation>
    <scope>NUCLEOTIDE SEQUENCE [LARGE SCALE GENOMIC DNA]</scope>
    <source>
        <strain evidence="7">TDA-040725-5</strain>
    </source>
</reference>
<evidence type="ECO:0000256" key="4">
    <source>
        <dbReference type="ARBA" id="ARBA00049402"/>
    </source>
</evidence>
<name>A0A0H3XI96_9MOLU</name>
<dbReference type="GO" id="GO:0006178">
    <property type="term" value="P:guanine salvage"/>
    <property type="evidence" value="ECO:0007669"/>
    <property type="project" value="TreeGrafter"/>
</dbReference>
<dbReference type="EMBL" id="CP011856">
    <property type="protein sequence ID" value="AKM54588.1"/>
    <property type="molecule type" value="Genomic_DNA"/>
</dbReference>
<comment type="catalytic activity">
    <reaction evidence="4">
        <text>IMP + diphosphate = hypoxanthine + 5-phospho-alpha-D-ribose 1-diphosphate</text>
        <dbReference type="Rhea" id="RHEA:17973"/>
        <dbReference type="ChEBI" id="CHEBI:17368"/>
        <dbReference type="ChEBI" id="CHEBI:33019"/>
        <dbReference type="ChEBI" id="CHEBI:58017"/>
        <dbReference type="ChEBI" id="CHEBI:58053"/>
        <dbReference type="EC" id="2.4.2.8"/>
    </reaction>
    <physiologicalReaction direction="right-to-left" evidence="4">
        <dbReference type="Rhea" id="RHEA:17975"/>
    </physiologicalReaction>
</comment>
<dbReference type="PANTHER" id="PTHR43340:SF1">
    <property type="entry name" value="HYPOXANTHINE PHOSPHORIBOSYLTRANSFERASE"/>
    <property type="match status" value="1"/>
</dbReference>
<evidence type="ECO:0000256" key="2">
    <source>
        <dbReference type="ARBA" id="ARBA00022099"/>
    </source>
</evidence>
<dbReference type="STRING" id="315358.SERIO_v1c10320"/>
<feature type="domain" description="Phosphoribosyltransferase" evidence="5">
    <location>
        <begin position="14"/>
        <end position="158"/>
    </location>
</feature>
<accession>A0A0H3XI96</accession>
<reference evidence="7" key="2">
    <citation type="submission" date="2015-06" db="EMBL/GenBank/DDBJ databases">
        <title>Complete genome sequence of Spiroplasma eriocheiris TDA-040725-5 (DSM 21848).</title>
        <authorList>
            <person name="Lo W.-S."/>
            <person name="Kuo C.-H."/>
        </authorList>
    </citation>
    <scope>NUCLEOTIDE SEQUENCE [LARGE SCALE GENOMIC DNA]</scope>
    <source>
        <strain evidence="7">TDA-040725-5</strain>
    </source>
</reference>
<dbReference type="GO" id="GO:0032263">
    <property type="term" value="P:GMP salvage"/>
    <property type="evidence" value="ECO:0007669"/>
    <property type="project" value="TreeGrafter"/>
</dbReference>
<keyword evidence="6" id="KW-0808">Transferase</keyword>
<dbReference type="InterPro" id="IPR050408">
    <property type="entry name" value="HGPRT"/>
</dbReference>
<dbReference type="GO" id="GO:0004422">
    <property type="term" value="F:hypoxanthine phosphoribosyltransferase activity"/>
    <property type="evidence" value="ECO:0007669"/>
    <property type="project" value="TreeGrafter"/>
</dbReference>
<dbReference type="GO" id="GO:0005829">
    <property type="term" value="C:cytosol"/>
    <property type="evidence" value="ECO:0007669"/>
    <property type="project" value="TreeGrafter"/>
</dbReference>
<evidence type="ECO:0000256" key="3">
    <source>
        <dbReference type="ARBA" id="ARBA00048811"/>
    </source>
</evidence>